<dbReference type="Proteomes" id="UP000193564">
    <property type="component" value="Unassembled WGS sequence"/>
</dbReference>
<reference evidence="1 4" key="2">
    <citation type="journal article" date="2019" name="Emerg. Microbes Infect.">
        <title>Comprehensive subspecies identification of 175 nontuberculous mycobacteria species based on 7547 genomic profiles.</title>
        <authorList>
            <person name="Matsumoto Y."/>
            <person name="Kinjo T."/>
            <person name="Motooka D."/>
            <person name="Nabeya D."/>
            <person name="Jung N."/>
            <person name="Uechi K."/>
            <person name="Horii T."/>
            <person name="Iida T."/>
            <person name="Fujita J."/>
            <person name="Nakamura S."/>
        </authorList>
    </citation>
    <scope>NUCLEOTIDE SEQUENCE [LARGE SCALE GENOMIC DNA]</scope>
    <source>
        <strain evidence="1 4">JCM 12405</strain>
    </source>
</reference>
<dbReference type="AlphaFoldDB" id="A0A1X1TLI4"/>
<organism evidence="2 3">
    <name type="scientific">Mycolicibacterium doricum</name>
    <dbReference type="NCBI Taxonomy" id="126673"/>
    <lineage>
        <taxon>Bacteria</taxon>
        <taxon>Bacillati</taxon>
        <taxon>Actinomycetota</taxon>
        <taxon>Actinomycetes</taxon>
        <taxon>Mycobacteriales</taxon>
        <taxon>Mycobacteriaceae</taxon>
        <taxon>Mycolicibacterium</taxon>
    </lineage>
</organism>
<dbReference type="RefSeq" id="WP_085187222.1">
    <property type="nucleotide sequence ID" value="NZ_AP022605.1"/>
</dbReference>
<keyword evidence="3" id="KW-1185">Reference proteome</keyword>
<reference evidence="1" key="3">
    <citation type="submission" date="2020-02" db="EMBL/GenBank/DDBJ databases">
        <authorList>
            <person name="Matsumoto Y."/>
            <person name="Motooka D."/>
            <person name="Nakamura S."/>
        </authorList>
    </citation>
    <scope>NUCLEOTIDE SEQUENCE</scope>
    <source>
        <strain evidence="1">JCM 12405</strain>
    </source>
</reference>
<dbReference type="EMBL" id="LQOS01000007">
    <property type="protein sequence ID" value="ORV45434.1"/>
    <property type="molecule type" value="Genomic_DNA"/>
</dbReference>
<evidence type="ECO:0000313" key="1">
    <source>
        <dbReference type="EMBL" id="BBZ07844.1"/>
    </source>
</evidence>
<name>A0A1X1TLI4_9MYCO</name>
<dbReference type="EMBL" id="AP022605">
    <property type="protein sequence ID" value="BBZ07844.1"/>
    <property type="molecule type" value="Genomic_DNA"/>
</dbReference>
<dbReference type="OrthoDB" id="4629960at2"/>
<evidence type="ECO:0000313" key="4">
    <source>
        <dbReference type="Proteomes" id="UP000467201"/>
    </source>
</evidence>
<accession>A0A1X1TLI4</accession>
<dbReference type="KEGG" id="mdr:MDOR_20130"/>
<reference evidence="2 3" key="1">
    <citation type="submission" date="2016-01" db="EMBL/GenBank/DDBJ databases">
        <title>The new phylogeny of the genus Mycobacterium.</title>
        <authorList>
            <person name="Tarcisio F."/>
            <person name="Conor M."/>
            <person name="Antonella G."/>
            <person name="Elisabetta G."/>
            <person name="Giulia F.S."/>
            <person name="Sara T."/>
            <person name="Anna F."/>
            <person name="Clotilde B."/>
            <person name="Roberto B."/>
            <person name="Veronica D.S."/>
            <person name="Fabio R."/>
            <person name="Monica P."/>
            <person name="Olivier J."/>
            <person name="Enrico T."/>
            <person name="Nicola S."/>
        </authorList>
    </citation>
    <scope>NUCLEOTIDE SEQUENCE [LARGE SCALE GENOMIC DNA]</scope>
    <source>
        <strain evidence="2 3">DSM 44339</strain>
    </source>
</reference>
<dbReference type="Proteomes" id="UP000467201">
    <property type="component" value="Chromosome"/>
</dbReference>
<dbReference type="STRING" id="126673.AWC01_01355"/>
<proteinExistence type="predicted"/>
<protein>
    <submittedName>
        <fullName evidence="2">Uncharacterized protein</fullName>
    </submittedName>
</protein>
<gene>
    <name evidence="2" type="ORF">AWC01_01355</name>
    <name evidence="1" type="ORF">MDOR_20130</name>
</gene>
<evidence type="ECO:0000313" key="2">
    <source>
        <dbReference type="EMBL" id="ORV45434.1"/>
    </source>
</evidence>
<evidence type="ECO:0000313" key="3">
    <source>
        <dbReference type="Proteomes" id="UP000193564"/>
    </source>
</evidence>
<sequence>MTAVDERRGLQQLAEEAGWRRNDLGRIDLYLRGDTRVRVIWRGSDAISGATLMQDDMMMTYTRELPTVNSWLKR</sequence>